<sequence>MNGVLALASAYDSKSSDATLGFESTYYHNRCIEFLIEAFARPPETWDAKLLTAVVIARLYEEYDNEADFNYHHLSGTKNLLNHEAVARFVMQGGLAEAASWVHLRQAIYVYVVHKKPVDICLENFDRSTVFQRTDDSAYTNRSVYLFAKLIKLLFPMDGSQAATGPQKEAWKLLEHEISSWNDSKPMSFYPVYSKPADLANGKPFPTIYIAASIPGKIIPKSFQSSYSLTCVKWLLCNITMPQRQSSAYTNVIEVAPMLGIMLPDFAMTEK</sequence>
<proteinExistence type="predicted"/>
<keyword evidence="2" id="KW-1185">Reference proteome</keyword>
<accession>A0A9P5HFT6</accession>
<dbReference type="AlphaFoldDB" id="A0A9P5HFT6"/>
<name>A0A9P5HFT6_9HYPO</name>
<gene>
    <name evidence="1" type="ORF">G7Z17_g3455</name>
</gene>
<reference evidence="1" key="1">
    <citation type="submission" date="2020-03" db="EMBL/GenBank/DDBJ databases">
        <title>Draft Genome Sequence of Cylindrodendrum hubeiense.</title>
        <authorList>
            <person name="Buettner E."/>
            <person name="Kellner H."/>
        </authorList>
    </citation>
    <scope>NUCLEOTIDE SEQUENCE</scope>
    <source>
        <strain evidence="1">IHI 201604</strain>
    </source>
</reference>
<dbReference type="EMBL" id="JAANBB010000042">
    <property type="protein sequence ID" value="KAF7553677.1"/>
    <property type="molecule type" value="Genomic_DNA"/>
</dbReference>
<protein>
    <submittedName>
        <fullName evidence="1">Uncharacterized protein</fullName>
    </submittedName>
</protein>
<comment type="caution">
    <text evidence="1">The sequence shown here is derived from an EMBL/GenBank/DDBJ whole genome shotgun (WGS) entry which is preliminary data.</text>
</comment>
<dbReference type="OrthoDB" id="4525710at2759"/>
<evidence type="ECO:0000313" key="1">
    <source>
        <dbReference type="EMBL" id="KAF7553677.1"/>
    </source>
</evidence>
<organism evidence="1 2">
    <name type="scientific">Cylindrodendrum hubeiense</name>
    <dbReference type="NCBI Taxonomy" id="595255"/>
    <lineage>
        <taxon>Eukaryota</taxon>
        <taxon>Fungi</taxon>
        <taxon>Dikarya</taxon>
        <taxon>Ascomycota</taxon>
        <taxon>Pezizomycotina</taxon>
        <taxon>Sordariomycetes</taxon>
        <taxon>Hypocreomycetidae</taxon>
        <taxon>Hypocreales</taxon>
        <taxon>Nectriaceae</taxon>
        <taxon>Cylindrodendrum</taxon>
    </lineage>
</organism>
<dbReference type="Proteomes" id="UP000722485">
    <property type="component" value="Unassembled WGS sequence"/>
</dbReference>
<evidence type="ECO:0000313" key="2">
    <source>
        <dbReference type="Proteomes" id="UP000722485"/>
    </source>
</evidence>